<dbReference type="Proteomes" id="UP000826775">
    <property type="component" value="Plasmid pNHP190003_1"/>
</dbReference>
<sequence length="72" mass="8306">MKLGTYPDDAVEFHKRVTTMNPEQRKGFYQEVIATARELDVGCSKPFYPTDLMHGFFRVVLSINLPSLFFFG</sequence>
<accession>A0ABN6I457</accession>
<keyword evidence="2" id="KW-1185">Reference proteome</keyword>
<evidence type="ECO:0000313" key="1">
    <source>
        <dbReference type="EMBL" id="BCZ18323.1"/>
    </source>
</evidence>
<protein>
    <submittedName>
        <fullName evidence="1">Uncharacterized protein</fullName>
    </submittedName>
</protein>
<geneLocation type="plasmid" evidence="1 2">
    <name>pNHP190003_1</name>
</geneLocation>
<keyword evidence="1" id="KW-0614">Plasmid</keyword>
<name>A0ABN6I457_9HELI</name>
<reference evidence="1 2" key="1">
    <citation type="submission" date="2021-07" db="EMBL/GenBank/DDBJ databases">
        <title>Novel Helicobacter sp. Isolated from a dog.</title>
        <authorList>
            <person name="Rimbara E."/>
            <person name="Suzuki M."/>
        </authorList>
    </citation>
    <scope>NUCLEOTIDE SEQUENCE [LARGE SCALE GENOMIC DNA]</scope>
    <source>
        <strain evidence="2">NHP19-003</strain>
        <plasmid evidence="1 2">pNHP190003_1</plasmid>
    </source>
</reference>
<proteinExistence type="predicted"/>
<dbReference type="RefSeq" id="WP_221281262.1">
    <property type="nucleotide sequence ID" value="NZ_AP024815.1"/>
</dbReference>
<gene>
    <name evidence="1" type="ORF">NHP190003_16050</name>
</gene>
<dbReference type="EMBL" id="AP024815">
    <property type="protein sequence ID" value="BCZ18323.1"/>
    <property type="molecule type" value="Genomic_DNA"/>
</dbReference>
<organism evidence="1 2">
    <name type="scientific">Helicobacter gastrocanis</name>
    <dbReference type="NCBI Taxonomy" id="2849641"/>
    <lineage>
        <taxon>Bacteria</taxon>
        <taxon>Pseudomonadati</taxon>
        <taxon>Campylobacterota</taxon>
        <taxon>Epsilonproteobacteria</taxon>
        <taxon>Campylobacterales</taxon>
        <taxon>Helicobacteraceae</taxon>
        <taxon>Helicobacter</taxon>
    </lineage>
</organism>
<evidence type="ECO:0000313" key="2">
    <source>
        <dbReference type="Proteomes" id="UP000826775"/>
    </source>
</evidence>